<dbReference type="EC" id="1.1.1.1" evidence="3"/>
<dbReference type="PANTHER" id="PTHR42940">
    <property type="entry name" value="ALCOHOL DEHYDROGENASE 1-RELATED"/>
    <property type="match status" value="1"/>
</dbReference>
<evidence type="ECO:0000256" key="2">
    <source>
        <dbReference type="ARBA" id="ARBA00008072"/>
    </source>
</evidence>
<dbReference type="GO" id="GO:0005737">
    <property type="term" value="C:cytoplasm"/>
    <property type="evidence" value="ECO:0007669"/>
    <property type="project" value="TreeGrafter"/>
</dbReference>
<evidence type="ECO:0000256" key="8">
    <source>
        <dbReference type="ARBA" id="ARBA00049243"/>
    </source>
</evidence>
<name>A0A543GCI8_9PSEU</name>
<comment type="catalytic activity">
    <reaction evidence="7">
        <text>a secondary alcohol + NAD(+) = a ketone + NADH + H(+)</text>
        <dbReference type="Rhea" id="RHEA:10740"/>
        <dbReference type="ChEBI" id="CHEBI:15378"/>
        <dbReference type="ChEBI" id="CHEBI:17087"/>
        <dbReference type="ChEBI" id="CHEBI:35681"/>
        <dbReference type="ChEBI" id="CHEBI:57540"/>
        <dbReference type="ChEBI" id="CHEBI:57945"/>
        <dbReference type="EC" id="1.1.1.1"/>
    </reaction>
</comment>
<dbReference type="InterPro" id="IPR011032">
    <property type="entry name" value="GroES-like_sf"/>
</dbReference>
<dbReference type="Pfam" id="PF00107">
    <property type="entry name" value="ADH_zinc_N"/>
    <property type="match status" value="1"/>
</dbReference>
<evidence type="ECO:0000256" key="4">
    <source>
        <dbReference type="ARBA" id="ARBA00022723"/>
    </source>
</evidence>
<dbReference type="SMART" id="SM00829">
    <property type="entry name" value="PKS_ER"/>
    <property type="match status" value="1"/>
</dbReference>
<comment type="catalytic activity">
    <reaction evidence="8">
        <text>a primary alcohol + NAD(+) = an aldehyde + NADH + H(+)</text>
        <dbReference type="Rhea" id="RHEA:10736"/>
        <dbReference type="ChEBI" id="CHEBI:15378"/>
        <dbReference type="ChEBI" id="CHEBI:15734"/>
        <dbReference type="ChEBI" id="CHEBI:17478"/>
        <dbReference type="ChEBI" id="CHEBI:57540"/>
        <dbReference type="ChEBI" id="CHEBI:57945"/>
        <dbReference type="EC" id="1.1.1.1"/>
    </reaction>
</comment>
<dbReference type="EMBL" id="VFPH01000001">
    <property type="protein sequence ID" value="TQM43797.1"/>
    <property type="molecule type" value="Genomic_DNA"/>
</dbReference>
<evidence type="ECO:0000313" key="10">
    <source>
        <dbReference type="EMBL" id="TQM43797.1"/>
    </source>
</evidence>
<keyword evidence="5" id="KW-0862">Zinc</keyword>
<evidence type="ECO:0000256" key="6">
    <source>
        <dbReference type="ARBA" id="ARBA00023002"/>
    </source>
</evidence>
<dbReference type="AlphaFoldDB" id="A0A543GCI8"/>
<dbReference type="Gene3D" id="3.90.180.10">
    <property type="entry name" value="Medium-chain alcohol dehydrogenases, catalytic domain"/>
    <property type="match status" value="1"/>
</dbReference>
<comment type="cofactor">
    <cofactor evidence="1">
        <name>Zn(2+)</name>
        <dbReference type="ChEBI" id="CHEBI:29105"/>
    </cofactor>
</comment>
<sequence length="358" mass="36492">MRAIVIERFGGPEVLRAAELADPEPGPGEVRVAVEAVAVARTKDVAARAGRPPFAPSITAFPHVLGTEHAGVVDAVGPGVDDRLVGSRVAVSAVLTCGNCRACGQGREEACAGFRLVGVHRPGSYAQFCVVPEANVQPVPEDVSLAAAASLAANGGVAAAQLDAGRVGPGSTVLVLGAAGSLGSTLAALAAFRGARVIGVDRLGRDPDRLAGLPLAAMIDGDRPDLAEALRTDVDGVGDVDGIDCVVDNLGITELWNAYLPALAPMGTIVMSGAISHDPVPVPLLTFYLRSQSLIGVRTGNRAQRAALWADVANGFRPPASHLQLLGWDRAAEAHAAVERGEAHGQIVLRVDAGGGSL</sequence>
<evidence type="ECO:0000256" key="1">
    <source>
        <dbReference type="ARBA" id="ARBA00001947"/>
    </source>
</evidence>
<evidence type="ECO:0000259" key="9">
    <source>
        <dbReference type="SMART" id="SM00829"/>
    </source>
</evidence>
<dbReference type="SUPFAM" id="SSF51735">
    <property type="entry name" value="NAD(P)-binding Rossmann-fold domains"/>
    <property type="match status" value="1"/>
</dbReference>
<keyword evidence="11" id="KW-1185">Reference proteome</keyword>
<accession>A0A543GCI8</accession>
<dbReference type="Pfam" id="PF08240">
    <property type="entry name" value="ADH_N"/>
    <property type="match status" value="1"/>
</dbReference>
<dbReference type="GO" id="GO:0004022">
    <property type="term" value="F:alcohol dehydrogenase (NAD+) activity"/>
    <property type="evidence" value="ECO:0007669"/>
    <property type="project" value="UniProtKB-EC"/>
</dbReference>
<protein>
    <recommendedName>
        <fullName evidence="3">alcohol dehydrogenase</fullName>
        <ecNumber evidence="3">1.1.1.1</ecNumber>
    </recommendedName>
</protein>
<dbReference type="GO" id="GO:0046872">
    <property type="term" value="F:metal ion binding"/>
    <property type="evidence" value="ECO:0007669"/>
    <property type="project" value="UniProtKB-KW"/>
</dbReference>
<dbReference type="InterPro" id="IPR013149">
    <property type="entry name" value="ADH-like_C"/>
</dbReference>
<dbReference type="InterPro" id="IPR013154">
    <property type="entry name" value="ADH-like_N"/>
</dbReference>
<organism evidence="10 11">
    <name type="scientific">Pseudonocardia cypriaca</name>
    <dbReference type="NCBI Taxonomy" id="882449"/>
    <lineage>
        <taxon>Bacteria</taxon>
        <taxon>Bacillati</taxon>
        <taxon>Actinomycetota</taxon>
        <taxon>Actinomycetes</taxon>
        <taxon>Pseudonocardiales</taxon>
        <taxon>Pseudonocardiaceae</taxon>
        <taxon>Pseudonocardia</taxon>
    </lineage>
</organism>
<dbReference type="RefSeq" id="WP_170225485.1">
    <property type="nucleotide sequence ID" value="NZ_VFPH01000001.1"/>
</dbReference>
<evidence type="ECO:0000313" key="11">
    <source>
        <dbReference type="Proteomes" id="UP000319818"/>
    </source>
</evidence>
<keyword evidence="6" id="KW-0560">Oxidoreductase</keyword>
<comment type="caution">
    <text evidence="10">The sequence shown here is derived from an EMBL/GenBank/DDBJ whole genome shotgun (WGS) entry which is preliminary data.</text>
</comment>
<comment type="similarity">
    <text evidence="2">Belongs to the zinc-containing alcohol dehydrogenase family.</text>
</comment>
<evidence type="ECO:0000256" key="3">
    <source>
        <dbReference type="ARBA" id="ARBA00013190"/>
    </source>
</evidence>
<dbReference type="InterPro" id="IPR020843">
    <property type="entry name" value="ER"/>
</dbReference>
<feature type="domain" description="Enoyl reductase (ER)" evidence="9">
    <location>
        <begin position="10"/>
        <end position="349"/>
    </location>
</feature>
<dbReference type="PANTHER" id="PTHR42940:SF8">
    <property type="entry name" value="VACUOLAR PROTEIN SORTING-ASSOCIATED PROTEIN 11"/>
    <property type="match status" value="1"/>
</dbReference>
<keyword evidence="4" id="KW-0479">Metal-binding</keyword>
<reference evidence="10 11" key="1">
    <citation type="submission" date="2019-06" db="EMBL/GenBank/DDBJ databases">
        <title>Sequencing the genomes of 1000 actinobacteria strains.</title>
        <authorList>
            <person name="Klenk H.-P."/>
        </authorList>
    </citation>
    <scope>NUCLEOTIDE SEQUENCE [LARGE SCALE GENOMIC DNA]</scope>
    <source>
        <strain evidence="10 11">DSM 45511</strain>
    </source>
</reference>
<proteinExistence type="inferred from homology"/>
<dbReference type="InterPro" id="IPR036291">
    <property type="entry name" value="NAD(P)-bd_dom_sf"/>
</dbReference>
<dbReference type="Proteomes" id="UP000319818">
    <property type="component" value="Unassembled WGS sequence"/>
</dbReference>
<gene>
    <name evidence="10" type="ORF">FB388_1149</name>
</gene>
<evidence type="ECO:0000256" key="5">
    <source>
        <dbReference type="ARBA" id="ARBA00022833"/>
    </source>
</evidence>
<dbReference type="SUPFAM" id="SSF50129">
    <property type="entry name" value="GroES-like"/>
    <property type="match status" value="1"/>
</dbReference>
<evidence type="ECO:0000256" key="7">
    <source>
        <dbReference type="ARBA" id="ARBA00049164"/>
    </source>
</evidence>